<dbReference type="InterPro" id="IPR008160">
    <property type="entry name" value="Collagen"/>
</dbReference>
<evidence type="ECO:0000259" key="2">
    <source>
        <dbReference type="Pfam" id="PF25815"/>
    </source>
</evidence>
<feature type="compositionally biased region" description="Low complexity" evidence="1">
    <location>
        <begin position="98"/>
        <end position="118"/>
    </location>
</feature>
<gene>
    <name evidence="3" type="ORF">pdam_00024429</name>
</gene>
<dbReference type="OrthoDB" id="5985978at2759"/>
<proteinExistence type="predicted"/>
<dbReference type="Pfam" id="PF25815">
    <property type="entry name" value="CTHRC1_C"/>
    <property type="match status" value="1"/>
</dbReference>
<evidence type="ECO:0000313" key="4">
    <source>
        <dbReference type="Proteomes" id="UP000275408"/>
    </source>
</evidence>
<sequence length="256" mass="27195">MALTDVQANTHEAFADSCAVALYVGVAMDIQVDILVDNSINSSGSLAFDVVVIGTDEPSESEMRKKCCPVTAGPAGRDGLPGRDGAPGRDGLPGRDGAPGPKGDVGPPGPEGIQGEPGTQRRWKQCSWNHINSDTDNGRVLECPFTKAASNTSLRVVYMGNLHIYDCTKCCMRWFLTFNDIECMAPAAIDAVVYQSVDLNIPRPANIEGYCTGIAKGLVRVGLHVGQCHGFGISNAYTGWNSVSKIIIEEIEPPVA</sequence>
<comment type="caution">
    <text evidence="3">The sequence shown here is derived from an EMBL/GenBank/DDBJ whole genome shotgun (WGS) entry which is preliminary data.</text>
</comment>
<reference evidence="3 4" key="1">
    <citation type="journal article" date="2018" name="Sci. Rep.">
        <title>Comparative analysis of the Pocillopora damicornis genome highlights role of immune system in coral evolution.</title>
        <authorList>
            <person name="Cunning R."/>
            <person name="Bay R.A."/>
            <person name="Gillette P."/>
            <person name="Baker A.C."/>
            <person name="Traylor-Knowles N."/>
        </authorList>
    </citation>
    <scope>NUCLEOTIDE SEQUENCE [LARGE SCALE GENOMIC DNA]</scope>
    <source>
        <strain evidence="3">RSMAS</strain>
        <tissue evidence="3">Whole animal</tissue>
    </source>
</reference>
<evidence type="ECO:0000313" key="3">
    <source>
        <dbReference type="EMBL" id="RMX58030.1"/>
    </source>
</evidence>
<organism evidence="3 4">
    <name type="scientific">Pocillopora damicornis</name>
    <name type="common">Cauliflower coral</name>
    <name type="synonym">Millepora damicornis</name>
    <dbReference type="NCBI Taxonomy" id="46731"/>
    <lineage>
        <taxon>Eukaryota</taxon>
        <taxon>Metazoa</taxon>
        <taxon>Cnidaria</taxon>
        <taxon>Anthozoa</taxon>
        <taxon>Hexacorallia</taxon>
        <taxon>Scleractinia</taxon>
        <taxon>Astrocoeniina</taxon>
        <taxon>Pocilloporidae</taxon>
        <taxon>Pocillopora</taxon>
    </lineage>
</organism>
<protein>
    <recommendedName>
        <fullName evidence="2">CTHRC1 C-terminal domain-containing protein</fullName>
    </recommendedName>
</protein>
<dbReference type="PANTHER" id="PTHR24637">
    <property type="entry name" value="COLLAGEN"/>
    <property type="match status" value="1"/>
</dbReference>
<dbReference type="Proteomes" id="UP000275408">
    <property type="component" value="Unassembled WGS sequence"/>
</dbReference>
<feature type="region of interest" description="Disordered" evidence="1">
    <location>
        <begin position="62"/>
        <end position="122"/>
    </location>
</feature>
<accession>A0A3M6UWN7</accession>
<keyword evidence="4" id="KW-1185">Reference proteome</keyword>
<dbReference type="EMBL" id="RCHS01000550">
    <property type="protein sequence ID" value="RMX58030.1"/>
    <property type="molecule type" value="Genomic_DNA"/>
</dbReference>
<dbReference type="Pfam" id="PF01391">
    <property type="entry name" value="Collagen"/>
    <property type="match status" value="1"/>
</dbReference>
<evidence type="ECO:0000256" key="1">
    <source>
        <dbReference type="SAM" id="MobiDB-lite"/>
    </source>
</evidence>
<dbReference type="AlphaFoldDB" id="A0A3M6UWN7"/>
<dbReference type="PANTHER" id="PTHR24637:SF421">
    <property type="entry name" value="CUTICLE COLLAGEN DPY-2"/>
    <property type="match status" value="1"/>
</dbReference>
<feature type="domain" description="CTHRC1 C-terminal" evidence="2">
    <location>
        <begin position="121"/>
        <end position="248"/>
    </location>
</feature>
<name>A0A3M6UWN7_POCDA</name>
<dbReference type="InterPro" id="IPR057873">
    <property type="entry name" value="CTHRC1_C"/>
</dbReference>